<evidence type="ECO:0000259" key="9">
    <source>
        <dbReference type="PROSITE" id="PS50290"/>
    </source>
</evidence>
<organism evidence="10 11">
    <name type="scientific">Raphidocelis subcapitata</name>
    <dbReference type="NCBI Taxonomy" id="307507"/>
    <lineage>
        <taxon>Eukaryota</taxon>
        <taxon>Viridiplantae</taxon>
        <taxon>Chlorophyta</taxon>
        <taxon>core chlorophytes</taxon>
        <taxon>Chlorophyceae</taxon>
        <taxon>CS clade</taxon>
        <taxon>Sphaeropleales</taxon>
        <taxon>Selenastraceae</taxon>
        <taxon>Raphidocelis</taxon>
    </lineage>
</organism>
<evidence type="ECO:0000313" key="10">
    <source>
        <dbReference type="EMBL" id="GBF98975.1"/>
    </source>
</evidence>
<keyword evidence="5 10" id="KW-0418">Kinase</keyword>
<dbReference type="AlphaFoldDB" id="A0A2V0PP70"/>
<name>A0A2V0PP70_9CHLO</name>
<protein>
    <recommendedName>
        <fullName evidence="2">1-phosphatidylinositol 4-kinase</fullName>
        <ecNumber evidence="2">2.7.1.67</ecNumber>
    </recommendedName>
</protein>
<dbReference type="CDD" id="cd17039">
    <property type="entry name" value="Ubl_ubiquitin_like"/>
    <property type="match status" value="1"/>
</dbReference>
<keyword evidence="11" id="KW-1185">Reference proteome</keyword>
<dbReference type="Pfam" id="PF00240">
    <property type="entry name" value="ubiquitin"/>
    <property type="match status" value="1"/>
</dbReference>
<evidence type="ECO:0000256" key="1">
    <source>
        <dbReference type="ARBA" id="ARBA00008941"/>
    </source>
</evidence>
<dbReference type="EC" id="2.7.1.67" evidence="2"/>
<evidence type="ECO:0000256" key="3">
    <source>
        <dbReference type="ARBA" id="ARBA00022679"/>
    </source>
</evidence>
<dbReference type="STRING" id="307507.A0A2V0PP70"/>
<dbReference type="FunCoup" id="A0A2V0PP70">
    <property type="interactions" value="575"/>
</dbReference>
<dbReference type="Gene3D" id="3.10.20.90">
    <property type="entry name" value="Phosphatidylinositol 3-kinase Catalytic Subunit, Chain A, domain 1"/>
    <property type="match status" value="1"/>
</dbReference>
<dbReference type="EMBL" id="BDRX01000141">
    <property type="protein sequence ID" value="GBF98975.1"/>
    <property type="molecule type" value="Genomic_DNA"/>
</dbReference>
<evidence type="ECO:0000313" key="11">
    <source>
        <dbReference type="Proteomes" id="UP000247498"/>
    </source>
</evidence>
<feature type="region of interest" description="Disordered" evidence="7">
    <location>
        <begin position="289"/>
        <end position="317"/>
    </location>
</feature>
<dbReference type="Pfam" id="PF00454">
    <property type="entry name" value="PI3_PI4_kinase"/>
    <property type="match status" value="1"/>
</dbReference>
<dbReference type="PANTHER" id="PTHR45800:SF4">
    <property type="entry name" value="PHOSPHATIDYLINOSITOL 4-KINASE GAMMA 3"/>
    <property type="match status" value="1"/>
</dbReference>
<dbReference type="GO" id="GO:0004430">
    <property type="term" value="F:1-phosphatidylinositol 4-kinase activity"/>
    <property type="evidence" value="ECO:0007669"/>
    <property type="project" value="UniProtKB-EC"/>
</dbReference>
<evidence type="ECO:0000256" key="6">
    <source>
        <dbReference type="ARBA" id="ARBA00022840"/>
    </source>
</evidence>
<feature type="compositionally biased region" description="Low complexity" evidence="7">
    <location>
        <begin position="289"/>
        <end position="303"/>
    </location>
</feature>
<feature type="domain" description="Ubiquitin-like" evidence="8">
    <location>
        <begin position="201"/>
        <end position="289"/>
    </location>
</feature>
<dbReference type="GO" id="GO:0005524">
    <property type="term" value="F:ATP binding"/>
    <property type="evidence" value="ECO:0007669"/>
    <property type="project" value="UniProtKB-KW"/>
</dbReference>
<dbReference type="Proteomes" id="UP000247498">
    <property type="component" value="Unassembled WGS sequence"/>
</dbReference>
<evidence type="ECO:0000259" key="8">
    <source>
        <dbReference type="PROSITE" id="PS50053"/>
    </source>
</evidence>
<accession>A0A2V0PP70</accession>
<gene>
    <name evidence="10" type="ORF">Rsub_11561</name>
</gene>
<evidence type="ECO:0000256" key="7">
    <source>
        <dbReference type="SAM" id="MobiDB-lite"/>
    </source>
</evidence>
<dbReference type="InParanoid" id="A0A2V0PP70"/>
<feature type="region of interest" description="Disordered" evidence="7">
    <location>
        <begin position="359"/>
        <end position="379"/>
    </location>
</feature>
<dbReference type="PANTHER" id="PTHR45800">
    <property type="entry name" value="PHOSPHATIDYLINOSITOL 4-KINASE GAMMA"/>
    <property type="match status" value="1"/>
</dbReference>
<dbReference type="SUPFAM" id="SSF54236">
    <property type="entry name" value="Ubiquitin-like"/>
    <property type="match status" value="1"/>
</dbReference>
<reference evidence="10 11" key="1">
    <citation type="journal article" date="2018" name="Sci. Rep.">
        <title>Raphidocelis subcapitata (=Pseudokirchneriella subcapitata) provides an insight into genome evolution and environmental adaptations in the Sphaeropleales.</title>
        <authorList>
            <person name="Suzuki S."/>
            <person name="Yamaguchi H."/>
            <person name="Nakajima N."/>
            <person name="Kawachi M."/>
        </authorList>
    </citation>
    <scope>NUCLEOTIDE SEQUENCE [LARGE SCALE GENOMIC DNA]</scope>
    <source>
        <strain evidence="10 11">NIES-35</strain>
    </source>
</reference>
<dbReference type="InterPro" id="IPR000403">
    <property type="entry name" value="PI3/4_kinase_cat_dom"/>
</dbReference>
<keyword evidence="4" id="KW-0547">Nucleotide-binding</keyword>
<dbReference type="InterPro" id="IPR029071">
    <property type="entry name" value="Ubiquitin-like_domsf"/>
</dbReference>
<dbReference type="InterPro" id="IPR044571">
    <property type="entry name" value="P4KG1-8"/>
</dbReference>
<evidence type="ECO:0000256" key="5">
    <source>
        <dbReference type="ARBA" id="ARBA00022777"/>
    </source>
</evidence>
<sequence>MALCSARVADAAGPTAAPRAPLPVVHAPSHVRLVLAVPHVAPAPDVVQPAATSPQQQQQEQEEHYETLEVMADEAIKDLKLRMLNRGFRRPPGTGCLVFGDLDEHVRAGLVRASPAPGSDFLHIFAPAAAVESVSVRTLLREFSLSSGAGGSPAGAGAWPLVVAAPRRAAAAAAPAGANAASAAAPPPPPPAEAAATSAVVHLLVHKSARVAWRHMGNDTFELSISSPAETTTAKDLMRKVEDATGLSLRDGQHQLVYGSQVLEATRPLADYGITKGAVLKLLPVQPAAAAPAGDDGADGAAPRDTLPDGSPRLESPLHSLHEHWKRARAGLAEGHAPRLAPAGTGGCYFLLDEEGRPTAVFKPNDEEPLAANNPRGRAAPPPPSPIHLGGAWTFPAPPPPRTTGAAAAGGEAAIAAGAVAPGEGLRRGLRPGEGAVREVAAFVLDHGNFSGVPPTAMVQLEVGRGVAGAGEAPAAKVGSLQTFVAAESDCEERGVSAFSAREVHKIAILDLRLGNTDRNGSNILARRGGADGGWELVPIDHGCCLPDSFEDISFEWSWWPQAELPFDEAARAYIAALDADKDAATLAAHGLPVRPECLRVLRVCTMVLKKGAAAGLTPAQIAGVVSREGPGRSPVERMHALAAARASAEAGGAPEAAREAAYLRHMGALVDELLADDFVLENAGQLLL</sequence>
<feature type="domain" description="PI3K/PI4K catalytic" evidence="9">
    <location>
        <begin position="335"/>
        <end position="674"/>
    </location>
</feature>
<evidence type="ECO:0000256" key="2">
    <source>
        <dbReference type="ARBA" id="ARBA00012169"/>
    </source>
</evidence>
<comment type="caution">
    <text evidence="10">The sequence shown here is derived from an EMBL/GenBank/DDBJ whole genome shotgun (WGS) entry which is preliminary data.</text>
</comment>
<dbReference type="PROSITE" id="PS50053">
    <property type="entry name" value="UBIQUITIN_2"/>
    <property type="match status" value="1"/>
</dbReference>
<comment type="similarity">
    <text evidence="1">Belongs to the PI3/PI4-kinase family. Type II PI4K subfamily.</text>
</comment>
<feature type="compositionally biased region" description="Low complexity" evidence="7">
    <location>
        <begin position="370"/>
        <end position="379"/>
    </location>
</feature>
<evidence type="ECO:0000256" key="4">
    <source>
        <dbReference type="ARBA" id="ARBA00022741"/>
    </source>
</evidence>
<dbReference type="OrthoDB" id="5839at2759"/>
<keyword evidence="6" id="KW-0067">ATP-binding</keyword>
<keyword evidence="3" id="KW-0808">Transferase</keyword>
<dbReference type="PROSITE" id="PS50290">
    <property type="entry name" value="PI3_4_KINASE_3"/>
    <property type="match status" value="1"/>
</dbReference>
<dbReference type="InterPro" id="IPR000626">
    <property type="entry name" value="Ubiquitin-like_dom"/>
</dbReference>
<proteinExistence type="inferred from homology"/>